<dbReference type="EMBL" id="JBHRXI010000017">
    <property type="protein sequence ID" value="MFC3615647.1"/>
    <property type="molecule type" value="Genomic_DNA"/>
</dbReference>
<evidence type="ECO:0000313" key="2">
    <source>
        <dbReference type="Proteomes" id="UP001595629"/>
    </source>
</evidence>
<gene>
    <name evidence="1" type="ORF">ACFORG_17975</name>
</gene>
<evidence type="ECO:0008006" key="3">
    <source>
        <dbReference type="Google" id="ProtNLM"/>
    </source>
</evidence>
<dbReference type="RefSeq" id="WP_386736915.1">
    <property type="nucleotide sequence ID" value="NZ_JBHRXI010000017.1"/>
</dbReference>
<evidence type="ECO:0000313" key="1">
    <source>
        <dbReference type="EMBL" id="MFC3615647.1"/>
    </source>
</evidence>
<dbReference type="Proteomes" id="UP001595629">
    <property type="component" value="Unassembled WGS sequence"/>
</dbReference>
<comment type="caution">
    <text evidence="1">The sequence shown here is derived from an EMBL/GenBank/DDBJ whole genome shotgun (WGS) entry which is preliminary data.</text>
</comment>
<accession>A0ABV7TL38</accession>
<organism evidence="1 2">
    <name type="scientific">Lutimaribacter marinistellae</name>
    <dbReference type="NCBI Taxonomy" id="1820329"/>
    <lineage>
        <taxon>Bacteria</taxon>
        <taxon>Pseudomonadati</taxon>
        <taxon>Pseudomonadota</taxon>
        <taxon>Alphaproteobacteria</taxon>
        <taxon>Rhodobacterales</taxon>
        <taxon>Roseobacteraceae</taxon>
        <taxon>Lutimaribacter</taxon>
    </lineage>
</organism>
<sequence>MRVQLTPDKIEDLRKSLEQVYARPFDEAEALEIAERMYALYEELKTL</sequence>
<keyword evidence="2" id="KW-1185">Reference proteome</keyword>
<protein>
    <recommendedName>
        <fullName evidence="3">Transcriptional regulator</fullName>
    </recommendedName>
</protein>
<reference evidence="2" key="1">
    <citation type="journal article" date="2019" name="Int. J. Syst. Evol. Microbiol.">
        <title>The Global Catalogue of Microorganisms (GCM) 10K type strain sequencing project: providing services to taxonomists for standard genome sequencing and annotation.</title>
        <authorList>
            <consortium name="The Broad Institute Genomics Platform"/>
            <consortium name="The Broad Institute Genome Sequencing Center for Infectious Disease"/>
            <person name="Wu L."/>
            <person name="Ma J."/>
        </authorList>
    </citation>
    <scope>NUCLEOTIDE SEQUENCE [LARGE SCALE GENOMIC DNA]</scope>
    <source>
        <strain evidence="2">KCTC 42911</strain>
    </source>
</reference>
<name>A0ABV7TL38_9RHOB</name>
<proteinExistence type="predicted"/>